<proteinExistence type="inferred from homology"/>
<dbReference type="Pfam" id="PF03180">
    <property type="entry name" value="Lipoprotein_9"/>
    <property type="match status" value="1"/>
</dbReference>
<dbReference type="AlphaFoldDB" id="A0A5C7F2B8"/>
<feature type="compositionally biased region" description="Low complexity" evidence="7">
    <location>
        <begin position="26"/>
        <end position="47"/>
    </location>
</feature>
<evidence type="ECO:0000256" key="8">
    <source>
        <dbReference type="SAM" id="SignalP"/>
    </source>
</evidence>
<dbReference type="SUPFAM" id="SSF53850">
    <property type="entry name" value="Periplasmic binding protein-like II"/>
    <property type="match status" value="1"/>
</dbReference>
<dbReference type="GO" id="GO:0016020">
    <property type="term" value="C:membrane"/>
    <property type="evidence" value="ECO:0007669"/>
    <property type="project" value="UniProtKB-SubCell"/>
</dbReference>
<name>A0A5C7F2B8_9BACI</name>
<dbReference type="PROSITE" id="PS51257">
    <property type="entry name" value="PROKAR_LIPOPROTEIN"/>
    <property type="match status" value="1"/>
</dbReference>
<comment type="similarity">
    <text evidence="2">Belongs to the NlpA lipoprotein family.</text>
</comment>
<dbReference type="KEGG" id="ahal:FTX54_013765"/>
<evidence type="ECO:0000256" key="3">
    <source>
        <dbReference type="ARBA" id="ARBA00022729"/>
    </source>
</evidence>
<keyword evidence="5" id="KW-0564">Palmitate</keyword>
<evidence type="ECO:0000256" key="7">
    <source>
        <dbReference type="SAM" id="MobiDB-lite"/>
    </source>
</evidence>
<evidence type="ECO:0000313" key="10">
    <source>
        <dbReference type="Proteomes" id="UP000321816"/>
    </source>
</evidence>
<keyword evidence="10" id="KW-1185">Reference proteome</keyword>
<evidence type="ECO:0000256" key="4">
    <source>
        <dbReference type="ARBA" id="ARBA00023136"/>
    </source>
</evidence>
<keyword evidence="4" id="KW-0472">Membrane</keyword>
<comment type="subcellular location">
    <subcellularLocation>
        <location evidence="1">Membrane</location>
        <topology evidence="1">Lipid-anchor</topology>
    </subcellularLocation>
</comment>
<dbReference type="PANTHER" id="PTHR30429">
    <property type="entry name" value="D-METHIONINE-BINDING LIPOPROTEIN METQ"/>
    <property type="match status" value="1"/>
</dbReference>
<evidence type="ECO:0000256" key="1">
    <source>
        <dbReference type="ARBA" id="ARBA00004635"/>
    </source>
</evidence>
<feature type="chain" id="PRO_5044096782" evidence="8">
    <location>
        <begin position="19"/>
        <end position="318"/>
    </location>
</feature>
<gene>
    <name evidence="9" type="ORF">FTX54_013765</name>
</gene>
<accession>A0A5C7F2B8</accession>
<dbReference type="RefSeq" id="WP_147804310.1">
    <property type="nucleotide sequence ID" value="NZ_CP144914.1"/>
</dbReference>
<keyword evidence="6" id="KW-0449">Lipoprotein</keyword>
<feature type="signal peptide" evidence="8">
    <location>
        <begin position="1"/>
        <end position="18"/>
    </location>
</feature>
<dbReference type="OrthoDB" id="9812878at2"/>
<feature type="region of interest" description="Disordered" evidence="7">
    <location>
        <begin position="26"/>
        <end position="71"/>
    </location>
</feature>
<protein>
    <submittedName>
        <fullName evidence="9">MetQ/NlpA family ABC transporter substrate-binding protein</fullName>
    </submittedName>
</protein>
<evidence type="ECO:0000256" key="2">
    <source>
        <dbReference type="ARBA" id="ARBA00008973"/>
    </source>
</evidence>
<dbReference type="Gene3D" id="3.40.190.10">
    <property type="entry name" value="Periplasmic binding protein-like II"/>
    <property type="match status" value="2"/>
</dbReference>
<keyword evidence="3 8" id="KW-0732">Signal</keyword>
<evidence type="ECO:0000313" key="9">
    <source>
        <dbReference type="EMBL" id="WWD79452.1"/>
    </source>
</evidence>
<evidence type="ECO:0000256" key="5">
    <source>
        <dbReference type="ARBA" id="ARBA00023139"/>
    </source>
</evidence>
<dbReference type="Proteomes" id="UP000321816">
    <property type="component" value="Chromosome"/>
</dbReference>
<evidence type="ECO:0000256" key="6">
    <source>
        <dbReference type="ARBA" id="ARBA00023288"/>
    </source>
</evidence>
<dbReference type="EMBL" id="CP144914">
    <property type="protein sequence ID" value="WWD79452.1"/>
    <property type="molecule type" value="Genomic_DNA"/>
</dbReference>
<dbReference type="InterPro" id="IPR004872">
    <property type="entry name" value="Lipoprotein_NlpA"/>
</dbReference>
<sequence length="318" mass="34544">MKKTVQIAAITATAAFLAACGTNGEETNNGTGNNGETNNSAETNNAAETEETDNESTDNNTADENNGNEASEDFETLTVGASNVPHAEILEYSESLLEEEGVELEIVTFNDYILPNQSLDEGELDANYFQHVPYLESQMEEFDYDFVNKGGIHIEPIGLYSQEYDSLDALPEGAEIIMSSSVADHGRILMMLEEEGLITLEEEAGINATIDDIAENPNDFNFQDNVEAALLPTAYENNEGDAVLINSNYALDAGLNPLEDAIAMESADGDNPYVNVIAANSEDEGDERLDILVDVLRSEDVRGFIEENYEGAVVPVEE</sequence>
<organism evidence="9 10">
    <name type="scientific">Alkalicoccus halolimnae</name>
    <dbReference type="NCBI Taxonomy" id="1667239"/>
    <lineage>
        <taxon>Bacteria</taxon>
        <taxon>Bacillati</taxon>
        <taxon>Bacillota</taxon>
        <taxon>Bacilli</taxon>
        <taxon>Bacillales</taxon>
        <taxon>Bacillaceae</taxon>
        <taxon>Alkalicoccus</taxon>
    </lineage>
</organism>
<dbReference type="PANTHER" id="PTHR30429:SF0">
    <property type="entry name" value="METHIONINE-BINDING LIPOPROTEIN METQ"/>
    <property type="match status" value="1"/>
</dbReference>
<reference evidence="9 10" key="1">
    <citation type="submission" date="2024-01" db="EMBL/GenBank/DDBJ databases">
        <title>Complete Genome Sequence of Alkalicoccus halolimnae BZ-SZ-XJ29T, a Moderately Halophilic Bacterium Isolated from a Salt Lake.</title>
        <authorList>
            <person name="Zhao B."/>
        </authorList>
    </citation>
    <scope>NUCLEOTIDE SEQUENCE [LARGE SCALE GENOMIC DNA]</scope>
    <source>
        <strain evidence="9 10">BZ-SZ-XJ29</strain>
    </source>
</reference>